<protein>
    <submittedName>
        <fullName evidence="3">Uncharacterized protein</fullName>
    </submittedName>
</protein>
<evidence type="ECO:0000313" key="4">
    <source>
        <dbReference type="Proteomes" id="UP000030747"/>
    </source>
</evidence>
<keyword evidence="4" id="KW-1185">Reference proteome</keyword>
<feature type="transmembrane region" description="Helical" evidence="2">
    <location>
        <begin position="390"/>
        <end position="417"/>
    </location>
</feature>
<feature type="region of interest" description="Disordered" evidence="1">
    <location>
        <begin position="1"/>
        <end position="33"/>
    </location>
</feature>
<organism evidence="3 4">
    <name type="scientific">Eimeria tenella</name>
    <name type="common">Coccidian parasite</name>
    <dbReference type="NCBI Taxonomy" id="5802"/>
    <lineage>
        <taxon>Eukaryota</taxon>
        <taxon>Sar</taxon>
        <taxon>Alveolata</taxon>
        <taxon>Apicomplexa</taxon>
        <taxon>Conoidasida</taxon>
        <taxon>Coccidia</taxon>
        <taxon>Eucoccidiorida</taxon>
        <taxon>Eimeriorina</taxon>
        <taxon>Eimeriidae</taxon>
        <taxon>Eimeria</taxon>
    </lineage>
</organism>
<reference evidence="3" key="1">
    <citation type="submission" date="2013-10" db="EMBL/GenBank/DDBJ databases">
        <title>Genomic analysis of the causative agents of coccidiosis in chickens.</title>
        <authorList>
            <person name="Reid A.J."/>
            <person name="Blake D."/>
            <person name="Billington K."/>
            <person name="Browne H."/>
            <person name="Dunn M."/>
            <person name="Hung S."/>
            <person name="Kawahara F."/>
            <person name="Miranda-Saavedra D."/>
            <person name="Mourier T."/>
            <person name="Nagra H."/>
            <person name="Otto T.D."/>
            <person name="Rawlings N."/>
            <person name="Sanchez A."/>
            <person name="Sanders M."/>
            <person name="Subramaniam C."/>
            <person name="Tay Y."/>
            <person name="Dear P."/>
            <person name="Doerig C."/>
            <person name="Gruber A."/>
            <person name="Parkinson J."/>
            <person name="Shirley M."/>
            <person name="Wan K.L."/>
            <person name="Berriman M."/>
            <person name="Tomley F."/>
            <person name="Pain A."/>
        </authorList>
    </citation>
    <scope>NUCLEOTIDE SEQUENCE [LARGE SCALE GENOMIC DNA]</scope>
    <source>
        <strain evidence="3">Houghton</strain>
    </source>
</reference>
<dbReference type="VEuPathDB" id="ToxoDB:ETH_00041860"/>
<dbReference type="GeneID" id="25257412"/>
<proteinExistence type="predicted"/>
<keyword evidence="2" id="KW-1133">Transmembrane helix</keyword>
<dbReference type="PANTHER" id="PTHR24330:SF19">
    <property type="entry name" value="MEDIATOR OF RNA POLYMERASE II TRANSCRIPTION SUBUNIT 29"/>
    <property type="match status" value="1"/>
</dbReference>
<name>U6L9V6_EIMTE</name>
<evidence type="ECO:0000256" key="1">
    <source>
        <dbReference type="SAM" id="MobiDB-lite"/>
    </source>
</evidence>
<feature type="transmembrane region" description="Helical" evidence="2">
    <location>
        <begin position="334"/>
        <end position="355"/>
    </location>
</feature>
<evidence type="ECO:0000256" key="2">
    <source>
        <dbReference type="SAM" id="Phobius"/>
    </source>
</evidence>
<keyword evidence="2" id="KW-0472">Membrane</keyword>
<gene>
    <name evidence="3" type="ORF">ETH_00041860</name>
</gene>
<feature type="transmembrane region" description="Helical" evidence="2">
    <location>
        <begin position="529"/>
        <end position="552"/>
    </location>
</feature>
<reference evidence="3" key="2">
    <citation type="submission" date="2013-10" db="EMBL/GenBank/DDBJ databases">
        <authorList>
            <person name="Aslett M."/>
        </authorList>
    </citation>
    <scope>NUCLEOTIDE SEQUENCE [LARGE SCALE GENOMIC DNA]</scope>
    <source>
        <strain evidence="3">Houghton</strain>
    </source>
</reference>
<dbReference type="AlphaFoldDB" id="U6L9V6"/>
<dbReference type="VEuPathDB" id="ToxoDB:ETH2_0609500"/>
<keyword evidence="2" id="KW-0812">Transmembrane</keyword>
<dbReference type="PANTHER" id="PTHR24330">
    <property type="entry name" value="HOMEOBOX PROTEIN BARH-LIKE"/>
    <property type="match status" value="1"/>
</dbReference>
<dbReference type="InterPro" id="IPR052145">
    <property type="entry name" value="Mediator/Homeobox_domain"/>
</dbReference>
<sequence>MPGAPNSPQRGHGGPPQRRSLSLTPRARGPRQNLPLAQAFLSLHATDSKLPGDPDSAAAAAAAAAAGGRARSTTSSLETSSSCCPVARTDNSQMPFAAAAAAAAPAAAAEAAADGVPMELERRERGDTAAARSSCRCSQASRLVRFVRKGRLRAHSQLQQQQQQQHWLQDMMLQQLQCGHSKGAVSPPPQQLLDSVRRKQQQLLLPTFPLKGVRVGLLLQRLLLLLLRPRGRGFAAVIDNGLYVSRKQQLLLAAVAAAPHIAKLLLILRPFLLLLLPQQQQQQDPQPAGSAAAYKQHIEVVLGEGSVLLLVLLSLQALGQAVLFFWMKVPFLDFFFVAVGGCLRLASLHALLLTLEALPGGSQGGLAFVRAHAGAPGGLHSLLGPHVAAVALRLLLCLPPLLSLLQLLLPTCSLLCLRSSTSCSCRKRAKAAARQQQQQQQAGKDLAPLEMPAGADDPAVPAGTAAALLLLLCSNMGAPLSLHTLLIGGPLLRSVRLCDQLLQQHFDAALLLLCSRGVTASWAPDRLLLAIHLCYFFFCCCYLLLSCSVRLLQLRKRELLLQLQLLMEPQKTRPKHTRDAAAAAAPAAALRARAAAGPEDNEESLHSRRERAANANAAAAAAAAAATNSSPYVLLSDVSKHLETEGFFSSPGTIWPPC</sequence>
<dbReference type="EMBL" id="HG677278">
    <property type="protein sequence ID" value="CDJ44550.1"/>
    <property type="molecule type" value="Genomic_DNA"/>
</dbReference>
<dbReference type="RefSeq" id="XP_013235298.1">
    <property type="nucleotide sequence ID" value="XM_013379844.1"/>
</dbReference>
<evidence type="ECO:0000313" key="3">
    <source>
        <dbReference type="EMBL" id="CDJ44550.1"/>
    </source>
</evidence>
<dbReference type="Proteomes" id="UP000030747">
    <property type="component" value="Unassembled WGS sequence"/>
</dbReference>
<accession>U6L9V6</accession>
<feature type="transmembrane region" description="Helical" evidence="2">
    <location>
        <begin position="307"/>
        <end position="327"/>
    </location>
</feature>